<comment type="caution">
    <text evidence="1">The sequence shown here is derived from an EMBL/GenBank/DDBJ whole genome shotgun (WGS) entry which is preliminary data.</text>
</comment>
<evidence type="ECO:0000313" key="1">
    <source>
        <dbReference type="EMBL" id="KAG5272526.1"/>
    </source>
</evidence>
<organism evidence="1 2">
    <name type="scientific">Alosa alosa</name>
    <name type="common">allis shad</name>
    <dbReference type="NCBI Taxonomy" id="278164"/>
    <lineage>
        <taxon>Eukaryota</taxon>
        <taxon>Metazoa</taxon>
        <taxon>Chordata</taxon>
        <taxon>Craniata</taxon>
        <taxon>Vertebrata</taxon>
        <taxon>Euteleostomi</taxon>
        <taxon>Actinopterygii</taxon>
        <taxon>Neopterygii</taxon>
        <taxon>Teleostei</taxon>
        <taxon>Clupei</taxon>
        <taxon>Clupeiformes</taxon>
        <taxon>Clupeoidei</taxon>
        <taxon>Clupeidae</taxon>
        <taxon>Alosa</taxon>
    </lineage>
</organism>
<protein>
    <submittedName>
        <fullName evidence="1">Uncharacterized protein</fullName>
    </submittedName>
</protein>
<gene>
    <name evidence="1" type="ORF">AALO_G00166510</name>
</gene>
<dbReference type="EMBL" id="JADWDJ010000012">
    <property type="protein sequence ID" value="KAG5272526.1"/>
    <property type="molecule type" value="Genomic_DNA"/>
</dbReference>
<dbReference type="AlphaFoldDB" id="A0AAV6GGG2"/>
<dbReference type="Proteomes" id="UP000823561">
    <property type="component" value="Chromosome 12"/>
</dbReference>
<proteinExistence type="predicted"/>
<name>A0AAV6GGG2_9TELE</name>
<sequence length="85" mass="9750">MKDCAELATTKTQRSLRYALWNALRMDSCGIHKGQRGFCYEGWRFQNIHEAGDKRCRLTSPRFHPPLYTVWHALAQSASVQAPIA</sequence>
<evidence type="ECO:0000313" key="2">
    <source>
        <dbReference type="Proteomes" id="UP000823561"/>
    </source>
</evidence>
<accession>A0AAV6GGG2</accession>
<keyword evidence="2" id="KW-1185">Reference proteome</keyword>
<reference evidence="1" key="1">
    <citation type="submission" date="2020-10" db="EMBL/GenBank/DDBJ databases">
        <title>Chromosome-scale genome assembly of the Allis shad, Alosa alosa.</title>
        <authorList>
            <person name="Margot Z."/>
            <person name="Christophe K."/>
            <person name="Cabau C."/>
            <person name="Louis A."/>
            <person name="Berthelot C."/>
            <person name="Parey E."/>
            <person name="Roest Crollius H."/>
            <person name="Montfort J."/>
            <person name="Robinson-Rechavi M."/>
            <person name="Bucao C."/>
            <person name="Bouchez O."/>
            <person name="Gislard M."/>
            <person name="Lluch J."/>
            <person name="Milhes M."/>
            <person name="Lampietro C."/>
            <person name="Lopez Roques C."/>
            <person name="Donnadieu C."/>
            <person name="Braasch I."/>
            <person name="Desvignes T."/>
            <person name="Postlethwait J."/>
            <person name="Bobe J."/>
            <person name="Guiguen Y."/>
        </authorList>
    </citation>
    <scope>NUCLEOTIDE SEQUENCE</scope>
    <source>
        <strain evidence="1">M-15738</strain>
        <tissue evidence="1">Blood</tissue>
    </source>
</reference>